<dbReference type="InterPro" id="IPR036034">
    <property type="entry name" value="PDZ_sf"/>
</dbReference>
<evidence type="ECO:0000313" key="12">
    <source>
        <dbReference type="EMBL" id="KAB2373209.1"/>
    </source>
</evidence>
<proteinExistence type="inferred from homology"/>
<dbReference type="PIRSF" id="PIRSF036421">
    <property type="entry name" value="Tricorn_protease"/>
    <property type="match status" value="1"/>
</dbReference>
<evidence type="ECO:0000256" key="1">
    <source>
        <dbReference type="ARBA" id="ARBA00004496"/>
    </source>
</evidence>
<dbReference type="PANTHER" id="PTHR43253:SF1">
    <property type="entry name" value="TRICORN PROTEASE HOMOLOG 2-RELATED"/>
    <property type="match status" value="1"/>
</dbReference>
<feature type="domain" description="PDZ" evidence="11">
    <location>
        <begin position="770"/>
        <end position="851"/>
    </location>
</feature>
<comment type="similarity">
    <text evidence="2 7">Belongs to the peptidase S41B family.</text>
</comment>
<keyword evidence="5 7" id="KW-0378">Hydrolase</keyword>
<keyword evidence="13" id="KW-1185">Reference proteome</keyword>
<dbReference type="GO" id="GO:0006508">
    <property type="term" value="P:proteolysis"/>
    <property type="evidence" value="ECO:0007669"/>
    <property type="project" value="UniProtKB-UniRule"/>
</dbReference>
<evidence type="ECO:0000256" key="10">
    <source>
        <dbReference type="SAM" id="MobiDB-lite"/>
    </source>
</evidence>
<evidence type="ECO:0000256" key="4">
    <source>
        <dbReference type="ARBA" id="ARBA00022670"/>
    </source>
</evidence>
<dbReference type="Gene3D" id="3.90.226.10">
    <property type="entry name" value="2-enoyl-CoA Hydratase, Chain A, domain 1"/>
    <property type="match status" value="1"/>
</dbReference>
<dbReference type="EC" id="3.4.21.-" evidence="7"/>
<name>A0A6L3VQ55_9ACTN</name>
<dbReference type="SUPFAM" id="SSF82171">
    <property type="entry name" value="DPP6 N-terminal domain-like"/>
    <property type="match status" value="1"/>
</dbReference>
<dbReference type="Pfam" id="PF14685">
    <property type="entry name" value="PDZ_Tricorn"/>
    <property type="match status" value="1"/>
</dbReference>
<comment type="function">
    <text evidence="7">Degrades oligopeptides.</text>
</comment>
<dbReference type="OrthoDB" id="9758793at2"/>
<dbReference type="CDD" id="cd07562">
    <property type="entry name" value="Peptidase_S41_TRI"/>
    <property type="match status" value="1"/>
</dbReference>
<dbReference type="Pfam" id="PF03572">
    <property type="entry name" value="Peptidase_S41"/>
    <property type="match status" value="1"/>
</dbReference>
<protein>
    <recommendedName>
        <fullName evidence="7">Tricorn protease homolog</fullName>
        <ecNumber evidence="7">3.4.21.-</ecNumber>
    </recommendedName>
</protein>
<evidence type="ECO:0000256" key="7">
    <source>
        <dbReference type="PIRNR" id="PIRNR036421"/>
    </source>
</evidence>
<feature type="active site" description="Charge relay system" evidence="8">
    <location>
        <position position="1033"/>
    </location>
</feature>
<dbReference type="Pfam" id="PF26549">
    <property type="entry name" value="Tricorn_N"/>
    <property type="match status" value="1"/>
</dbReference>
<dbReference type="InterPro" id="IPR001478">
    <property type="entry name" value="PDZ"/>
</dbReference>
<evidence type="ECO:0000256" key="6">
    <source>
        <dbReference type="ARBA" id="ARBA00022825"/>
    </source>
</evidence>
<evidence type="ECO:0000256" key="9">
    <source>
        <dbReference type="PIRSR" id="PIRSR036421-3"/>
    </source>
</evidence>
<accession>A0A6L3VQ55</accession>
<sequence>MGGNGGYLRFPSICGDDVVFVCEDDLWTVPASGGRAYRLTAGVAAAAYPRLSPDGRLLAFVGREEGPAEVYVMPAAGGAARRLTFHGTSCTITGWDPDGRIVYASDVRRPFRGYQWLYAIDPSGSGIPAELPYGPASSVTYGPDGAVVIGRNTADPARWKRYRGGTAGDLWIAPGGAGGSCGSGDFRRLIELDGNLAAPCRVGGRIYFLSDHEGVGNVYSCLPDGSDLRRHTHHEDYYARNLADDGRRLVYHAAADLYVLDPDDGTGPRRIDVRLGSSRTQRNRRFVPAAEYLDTATVNSAGDGLAITTRGKAYSFAAWEGPVRQHGRQDGVRYRLLTWFNDDRRLIAAASGEDGRERLVVLTASGARDAAHAETSEDVGRVLELAPSPAADRFAFTNHRNELYLLEPDGDGPLEPVPLDVSPYGAITGLAWSPGGEWLAYACPTSAQTTAIKVCNAETGLVAPVTRPVLHDRAPAWDPEGRYLYFIGQRVFDPVPDTLQFDRGFPLGARPYAITLRRDVPSPFAAAPRPVTGEAAPSPGEASLAEGSDARDVTGPGRLGASVAASARLPIDFAGIERRVVAFPVAEGRYGRIAGIKGQALYSVFPVKGGRGDDPALGRVDAFDFAARQARTRLRDVGDFWLARDGATLLYRSRSRLRLVTAGREQPPDDRPGRRSGWIDLDRVKVPVSPATEWRQMLRETWVLQREHFWDEDMAGIDWDAVYRRYLPLVDKVTTRGEFSDLLWEMQGELGTSHAYEIGGEYRSRPVYAQGFLGVDWAVRDGRFVLAHIIEGDPWDPAATSPLNRPGIDVRPGDAVVAINGEPVAPGGVVPGERLVNLAGEEVLLTIRRGDAAPFTVAVKTLADERPGRYRDWVAANRALVHERTGGRAGYLHVPDMGADGFAEFHRGFLAEYDREALIVDVRFNGGGNVSGLLLQKLARRRIGYNFPRWGVPMPYPRESPRGPMVAITNERTGSDGDLFSHAFKLLGLGPLIGRRTWGGVVGIRPRHRLADGTVTTQPEFSFAFDDVGWRVENYGTDPDIEVDVTPQDHANGTDAQLVRAIDEALGLLGRFPPHTPDPSTRPVFKAGGA</sequence>
<dbReference type="InterPro" id="IPR015943">
    <property type="entry name" value="WD40/YVTN_repeat-like_dom_sf"/>
</dbReference>
<dbReference type="SMART" id="SM00245">
    <property type="entry name" value="TSPc"/>
    <property type="match status" value="1"/>
</dbReference>
<dbReference type="Pfam" id="PF14684">
    <property type="entry name" value="Tricorn_C1"/>
    <property type="match status" value="1"/>
</dbReference>
<feature type="active site" description="Nucleophile" evidence="8">
    <location>
        <position position="975"/>
    </location>
</feature>
<dbReference type="InterPro" id="IPR029414">
    <property type="entry name" value="Tricorn_PDZ"/>
</dbReference>
<dbReference type="SUPFAM" id="SSF69304">
    <property type="entry name" value="Tricorn protease N-terminal domain"/>
    <property type="match status" value="1"/>
</dbReference>
<keyword evidence="3 7" id="KW-0963">Cytoplasm</keyword>
<dbReference type="GO" id="GO:0005737">
    <property type="term" value="C:cytoplasm"/>
    <property type="evidence" value="ECO:0007669"/>
    <property type="project" value="UniProtKB-SubCell"/>
</dbReference>
<feature type="site" description="Transition state stabilizer; via amide nitrogen" evidence="9">
    <location>
        <position position="976"/>
    </location>
</feature>
<dbReference type="Pfam" id="PF26550">
    <property type="entry name" value="Tricorn_2nd"/>
    <property type="match status" value="1"/>
</dbReference>
<evidence type="ECO:0000256" key="8">
    <source>
        <dbReference type="PIRSR" id="PIRSR036421-1"/>
    </source>
</evidence>
<gene>
    <name evidence="12" type="ORF">F9B16_28915</name>
</gene>
<dbReference type="InterPro" id="IPR029045">
    <property type="entry name" value="ClpP/crotonase-like_dom_sf"/>
</dbReference>
<dbReference type="Gene3D" id="3.30.750.44">
    <property type="match status" value="1"/>
</dbReference>
<evidence type="ECO:0000313" key="13">
    <source>
        <dbReference type="Proteomes" id="UP000483004"/>
    </source>
</evidence>
<dbReference type="InterPro" id="IPR012393">
    <property type="entry name" value="Tricorn_protease"/>
</dbReference>
<comment type="subcellular location">
    <subcellularLocation>
        <location evidence="1 7">Cytoplasm</location>
    </subcellularLocation>
</comment>
<dbReference type="Gene3D" id="2.120.10.60">
    <property type="entry name" value="Tricorn protease N-terminal domain"/>
    <property type="match status" value="1"/>
</dbReference>
<dbReference type="EMBL" id="WBMR01000102">
    <property type="protein sequence ID" value="KAB2373209.1"/>
    <property type="molecule type" value="Genomic_DNA"/>
</dbReference>
<keyword evidence="6 7" id="KW-0720">Serine protease</keyword>
<dbReference type="AlphaFoldDB" id="A0A6L3VQ55"/>
<dbReference type="InterPro" id="IPR028204">
    <property type="entry name" value="Tricorn_C1"/>
</dbReference>
<organism evidence="12 13">
    <name type="scientific">Actinomadura montaniterrae</name>
    <dbReference type="NCBI Taxonomy" id="1803903"/>
    <lineage>
        <taxon>Bacteria</taxon>
        <taxon>Bacillati</taxon>
        <taxon>Actinomycetota</taxon>
        <taxon>Actinomycetes</taxon>
        <taxon>Streptosporangiales</taxon>
        <taxon>Thermomonosporaceae</taxon>
        <taxon>Actinomadura</taxon>
    </lineage>
</organism>
<evidence type="ECO:0000259" key="11">
    <source>
        <dbReference type="PROSITE" id="PS50106"/>
    </source>
</evidence>
<dbReference type="Gene3D" id="2.30.42.10">
    <property type="match status" value="1"/>
</dbReference>
<feature type="active site" description="Charge relay system" evidence="8">
    <location>
        <position position="754"/>
    </location>
</feature>
<dbReference type="PROSITE" id="PS50106">
    <property type="entry name" value="PDZ"/>
    <property type="match status" value="1"/>
</dbReference>
<feature type="region of interest" description="Disordered" evidence="10">
    <location>
        <begin position="525"/>
        <end position="551"/>
    </location>
</feature>
<reference evidence="12 13" key="1">
    <citation type="submission" date="2019-09" db="EMBL/GenBank/DDBJ databases">
        <title>Actinomadura physcomitrii sp. nov., a novel actinomycete isolated from moss [Physcomitrium sphaericum (Ludw) Fuernr].</title>
        <authorList>
            <person name="Liu C."/>
            <person name="Zhuang X."/>
        </authorList>
    </citation>
    <scope>NUCLEOTIDE SEQUENCE [LARGE SCALE GENOMIC DNA]</scope>
    <source>
        <strain evidence="12 13">CYP1-1B</strain>
    </source>
</reference>
<evidence type="ECO:0000256" key="2">
    <source>
        <dbReference type="ARBA" id="ARBA00008524"/>
    </source>
</evidence>
<dbReference type="Proteomes" id="UP000483004">
    <property type="component" value="Unassembled WGS sequence"/>
</dbReference>
<dbReference type="SUPFAM" id="SSF50156">
    <property type="entry name" value="PDZ domain-like"/>
    <property type="match status" value="1"/>
</dbReference>
<dbReference type="InterPro" id="IPR005151">
    <property type="entry name" value="Tail-specific_protease"/>
</dbReference>
<evidence type="ECO:0000256" key="5">
    <source>
        <dbReference type="ARBA" id="ARBA00022801"/>
    </source>
</evidence>
<dbReference type="Gene3D" id="2.130.10.10">
    <property type="entry name" value="YVTN repeat-like/Quinoprotein amine dehydrogenase"/>
    <property type="match status" value="1"/>
</dbReference>
<dbReference type="RefSeq" id="WP_151543373.1">
    <property type="nucleotide sequence ID" value="NZ_WBMR01000102.1"/>
</dbReference>
<comment type="caution">
    <text evidence="12">The sequence shown here is derived from an EMBL/GenBank/DDBJ whole genome shotgun (WGS) entry which is preliminary data.</text>
</comment>
<dbReference type="SUPFAM" id="SSF52096">
    <property type="entry name" value="ClpP/crotonase"/>
    <property type="match status" value="1"/>
</dbReference>
<dbReference type="GO" id="GO:0008236">
    <property type="term" value="F:serine-type peptidase activity"/>
    <property type="evidence" value="ECO:0007669"/>
    <property type="project" value="UniProtKB-UniRule"/>
</dbReference>
<evidence type="ECO:0000256" key="3">
    <source>
        <dbReference type="ARBA" id="ARBA00022490"/>
    </source>
</evidence>
<keyword evidence="4 7" id="KW-0645">Protease</keyword>
<dbReference type="PANTHER" id="PTHR43253">
    <property type="entry name" value="TRICORN PROTEASE HOMOLOG 2-RELATED"/>
    <property type="match status" value="1"/>
</dbReference>